<gene>
    <name evidence="4" type="ORF">GTA08_BOTSDO00801</name>
</gene>
<evidence type="ECO:0000313" key="5">
    <source>
        <dbReference type="Proteomes" id="UP000572817"/>
    </source>
</evidence>
<dbReference type="InterPro" id="IPR046529">
    <property type="entry name" value="DUF6594"/>
</dbReference>
<keyword evidence="2" id="KW-0472">Membrane</keyword>
<feature type="transmembrane region" description="Helical" evidence="2">
    <location>
        <begin position="278"/>
        <end position="295"/>
    </location>
</feature>
<accession>A0A8H4N8I9</accession>
<dbReference type="Pfam" id="PF20237">
    <property type="entry name" value="DUF6594"/>
    <property type="match status" value="1"/>
</dbReference>
<reference evidence="4" key="1">
    <citation type="submission" date="2020-04" db="EMBL/GenBank/DDBJ databases">
        <title>Genome Assembly and Annotation of Botryosphaeria dothidea sdau 11-99, a Latent Pathogen of Apple Fruit Ring Rot in China.</title>
        <authorList>
            <person name="Yu C."/>
            <person name="Diao Y."/>
            <person name="Lu Q."/>
            <person name="Zhao J."/>
            <person name="Cui S."/>
            <person name="Peng C."/>
            <person name="He B."/>
            <person name="Liu H."/>
        </authorList>
    </citation>
    <scope>NUCLEOTIDE SEQUENCE [LARGE SCALE GENOMIC DNA]</scope>
    <source>
        <strain evidence="4">Sdau11-99</strain>
    </source>
</reference>
<dbReference type="OrthoDB" id="5342093at2759"/>
<name>A0A8H4N8I9_9PEZI</name>
<evidence type="ECO:0000256" key="1">
    <source>
        <dbReference type="SAM" id="MobiDB-lite"/>
    </source>
</evidence>
<proteinExistence type="predicted"/>
<feature type="transmembrane region" description="Helical" evidence="2">
    <location>
        <begin position="225"/>
        <end position="247"/>
    </location>
</feature>
<dbReference type="PANTHER" id="PTHR34502">
    <property type="entry name" value="DUF6594 DOMAIN-CONTAINING PROTEIN-RELATED"/>
    <property type="match status" value="1"/>
</dbReference>
<evidence type="ECO:0000313" key="4">
    <source>
        <dbReference type="EMBL" id="KAF4313090.1"/>
    </source>
</evidence>
<organism evidence="4 5">
    <name type="scientific">Botryosphaeria dothidea</name>
    <dbReference type="NCBI Taxonomy" id="55169"/>
    <lineage>
        <taxon>Eukaryota</taxon>
        <taxon>Fungi</taxon>
        <taxon>Dikarya</taxon>
        <taxon>Ascomycota</taxon>
        <taxon>Pezizomycotina</taxon>
        <taxon>Dothideomycetes</taxon>
        <taxon>Dothideomycetes incertae sedis</taxon>
        <taxon>Botryosphaeriales</taxon>
        <taxon>Botryosphaeriaceae</taxon>
        <taxon>Botryosphaeria</taxon>
    </lineage>
</organism>
<feature type="domain" description="DUF6594" evidence="3">
    <location>
        <begin position="28"/>
        <end position="290"/>
    </location>
</feature>
<evidence type="ECO:0000256" key="2">
    <source>
        <dbReference type="SAM" id="Phobius"/>
    </source>
</evidence>
<sequence>MASSSNTSTSSTQYEMSDIADGVPERGYPKLATIMGPHEGMAIFKRFATLNARNLLYMQAELLDLQTQLHVKASIDREDHHPYDVEALALMRSAEEHADGQWQLFLKIRPKLKAYNDALLQQVEISKLERPTKYDLDLLRNWLTRTKGGNKFLSGVEALPWEEDEDSDLVALSNRHHDTFMRWVSEKLVPWSFFKWFRRSKKSVQGHEDVGLVEWSERRYRKASMALSVVASSLIPGAAIVTLYHVHDLLARIYAAFMFSALFSLALALLTTARPAEIFAATAAFASVQVVFIGSTDSRR</sequence>
<feature type="region of interest" description="Disordered" evidence="1">
    <location>
        <begin position="1"/>
        <end position="21"/>
    </location>
</feature>
<dbReference type="AlphaFoldDB" id="A0A8H4N8I9"/>
<feature type="transmembrane region" description="Helical" evidence="2">
    <location>
        <begin position="253"/>
        <end position="271"/>
    </location>
</feature>
<protein>
    <recommendedName>
        <fullName evidence="3">DUF6594 domain-containing protein</fullName>
    </recommendedName>
</protein>
<evidence type="ECO:0000259" key="3">
    <source>
        <dbReference type="Pfam" id="PF20237"/>
    </source>
</evidence>
<comment type="caution">
    <text evidence="4">The sequence shown here is derived from an EMBL/GenBank/DDBJ whole genome shotgun (WGS) entry which is preliminary data.</text>
</comment>
<feature type="compositionally biased region" description="Low complexity" evidence="1">
    <location>
        <begin position="1"/>
        <end position="12"/>
    </location>
</feature>
<keyword evidence="2" id="KW-1133">Transmembrane helix</keyword>
<dbReference type="Proteomes" id="UP000572817">
    <property type="component" value="Unassembled WGS sequence"/>
</dbReference>
<dbReference type="EMBL" id="WWBZ02000001">
    <property type="protein sequence ID" value="KAF4313090.1"/>
    <property type="molecule type" value="Genomic_DNA"/>
</dbReference>
<keyword evidence="5" id="KW-1185">Reference proteome</keyword>
<keyword evidence="2" id="KW-0812">Transmembrane</keyword>
<dbReference type="PANTHER" id="PTHR34502:SF5">
    <property type="entry name" value="DUF6594 DOMAIN-CONTAINING PROTEIN"/>
    <property type="match status" value="1"/>
</dbReference>